<keyword evidence="1" id="KW-1185">Reference proteome</keyword>
<dbReference type="STRING" id="451379.A0A0N5A8M4"/>
<accession>A0A0N5A8M4</accession>
<dbReference type="AlphaFoldDB" id="A0A0N5A8M4"/>
<evidence type="ECO:0000313" key="1">
    <source>
        <dbReference type="Proteomes" id="UP000046393"/>
    </source>
</evidence>
<name>A0A0N5A8M4_9BILA</name>
<dbReference type="WBParaSite" id="SMUV_0000042801-mRNA-1">
    <property type="protein sequence ID" value="SMUV_0000042801-mRNA-1"/>
    <property type="gene ID" value="SMUV_0000042801"/>
</dbReference>
<dbReference type="Proteomes" id="UP000046393">
    <property type="component" value="Unplaced"/>
</dbReference>
<dbReference type="InterPro" id="IPR019338">
    <property type="entry name" value="Ribosomal_bL35m"/>
</dbReference>
<protein>
    <submittedName>
        <fullName evidence="2">39S ribosomal protein L35, mitochondrial</fullName>
    </submittedName>
</protein>
<dbReference type="GO" id="GO:1990904">
    <property type="term" value="C:ribonucleoprotein complex"/>
    <property type="evidence" value="ECO:0007669"/>
    <property type="project" value="UniProtKB-KW"/>
</dbReference>
<dbReference type="GO" id="GO:0005739">
    <property type="term" value="C:mitochondrion"/>
    <property type="evidence" value="ECO:0007669"/>
    <property type="project" value="UniProtKB-SubCell"/>
</dbReference>
<proteinExistence type="predicted"/>
<dbReference type="PANTHER" id="PTHR15909:SF0">
    <property type="entry name" value="LARGE RIBOSOMAL SUBUNIT PROTEIN BL35M"/>
    <property type="match status" value="1"/>
</dbReference>
<organism evidence="1 2">
    <name type="scientific">Syphacia muris</name>
    <dbReference type="NCBI Taxonomy" id="451379"/>
    <lineage>
        <taxon>Eukaryota</taxon>
        <taxon>Metazoa</taxon>
        <taxon>Ecdysozoa</taxon>
        <taxon>Nematoda</taxon>
        <taxon>Chromadorea</taxon>
        <taxon>Rhabditida</taxon>
        <taxon>Spirurina</taxon>
        <taxon>Oxyuridomorpha</taxon>
        <taxon>Oxyuroidea</taxon>
        <taxon>Oxyuridae</taxon>
        <taxon>Syphacia</taxon>
    </lineage>
</organism>
<evidence type="ECO:0000313" key="2">
    <source>
        <dbReference type="WBParaSite" id="SMUV_0000042801-mRNA-1"/>
    </source>
</evidence>
<reference evidence="2" key="1">
    <citation type="submission" date="2017-02" db="UniProtKB">
        <authorList>
            <consortium name="WormBaseParasite"/>
        </authorList>
    </citation>
    <scope>IDENTIFICATION</scope>
</reference>
<dbReference type="GO" id="GO:0005840">
    <property type="term" value="C:ribosome"/>
    <property type="evidence" value="ECO:0007669"/>
    <property type="project" value="UniProtKB-KW"/>
</dbReference>
<sequence length="168" mass="20311">MFLQNSVLMLSCMKAWGKRCLSVSGSLINSSCCNTGQVRTIARIPHYEYHIRFDPTEGRKRPCQDVLDRFKRLNNGLWIHMRPGNHKLRYWKDETYQKTSEYYETCTKEECFMLDRMMTPFWLRPHYYINDPYEPYHERNGLKPKGRMKKRPKILLEDTVVDKFFNVR</sequence>
<dbReference type="PANTHER" id="PTHR15909">
    <property type="entry name" value="39S RIBOSOMAL PROTEIN L35, MITOCHONDRIAL"/>
    <property type="match status" value="1"/>
</dbReference>